<gene>
    <name evidence="2" type="ORF">ACFOW7_04630</name>
</gene>
<protein>
    <recommendedName>
        <fullName evidence="4">DUF904 domain-containing protein</fullName>
    </recommendedName>
</protein>
<dbReference type="EMBL" id="JBHSBU010000001">
    <property type="protein sequence ID" value="MFC4158645.1"/>
    <property type="molecule type" value="Genomic_DNA"/>
</dbReference>
<proteinExistence type="predicted"/>
<sequence length="73" mass="7947">MQSSNHLDRSVLVARLTTLKSEYSAGQRQLAELEARAATLREQLLRINGAAQVLAELLDSPVAEPFAAQELAD</sequence>
<dbReference type="RefSeq" id="WP_378161544.1">
    <property type="nucleotide sequence ID" value="NZ_JBHSBU010000001.1"/>
</dbReference>
<evidence type="ECO:0008006" key="4">
    <source>
        <dbReference type="Google" id="ProtNLM"/>
    </source>
</evidence>
<evidence type="ECO:0000313" key="3">
    <source>
        <dbReference type="Proteomes" id="UP001595791"/>
    </source>
</evidence>
<feature type="coiled-coil region" evidence="1">
    <location>
        <begin position="16"/>
        <end position="50"/>
    </location>
</feature>
<name>A0ABV8MN35_9NEIS</name>
<reference evidence="3" key="1">
    <citation type="journal article" date="2019" name="Int. J. Syst. Evol. Microbiol.">
        <title>The Global Catalogue of Microorganisms (GCM) 10K type strain sequencing project: providing services to taxonomists for standard genome sequencing and annotation.</title>
        <authorList>
            <consortium name="The Broad Institute Genomics Platform"/>
            <consortium name="The Broad Institute Genome Sequencing Center for Infectious Disease"/>
            <person name="Wu L."/>
            <person name="Ma J."/>
        </authorList>
    </citation>
    <scope>NUCLEOTIDE SEQUENCE [LARGE SCALE GENOMIC DNA]</scope>
    <source>
        <strain evidence="3">LMG 29894</strain>
    </source>
</reference>
<organism evidence="2 3">
    <name type="scientific">Chitinimonas lacunae</name>
    <dbReference type="NCBI Taxonomy" id="1963018"/>
    <lineage>
        <taxon>Bacteria</taxon>
        <taxon>Pseudomonadati</taxon>
        <taxon>Pseudomonadota</taxon>
        <taxon>Betaproteobacteria</taxon>
        <taxon>Neisseriales</taxon>
        <taxon>Chitinibacteraceae</taxon>
        <taxon>Chitinimonas</taxon>
    </lineage>
</organism>
<dbReference type="Proteomes" id="UP001595791">
    <property type="component" value="Unassembled WGS sequence"/>
</dbReference>
<keyword evidence="1" id="KW-0175">Coiled coil</keyword>
<evidence type="ECO:0000313" key="2">
    <source>
        <dbReference type="EMBL" id="MFC4158645.1"/>
    </source>
</evidence>
<keyword evidence="3" id="KW-1185">Reference proteome</keyword>
<comment type="caution">
    <text evidence="2">The sequence shown here is derived from an EMBL/GenBank/DDBJ whole genome shotgun (WGS) entry which is preliminary data.</text>
</comment>
<evidence type="ECO:0000256" key="1">
    <source>
        <dbReference type="SAM" id="Coils"/>
    </source>
</evidence>
<accession>A0ABV8MN35</accession>